<dbReference type="InterPro" id="IPR003661">
    <property type="entry name" value="HisK_dim/P_dom"/>
</dbReference>
<dbReference type="Pfam" id="PF02518">
    <property type="entry name" value="HATPase_c"/>
    <property type="match status" value="1"/>
</dbReference>
<evidence type="ECO:0000313" key="9">
    <source>
        <dbReference type="EMBL" id="WWR45764.1"/>
    </source>
</evidence>
<dbReference type="InterPro" id="IPR036890">
    <property type="entry name" value="HATPase_C_sf"/>
</dbReference>
<evidence type="ECO:0000256" key="4">
    <source>
        <dbReference type="ARBA" id="ARBA00022679"/>
    </source>
</evidence>
<dbReference type="InterPro" id="IPR050736">
    <property type="entry name" value="Sensor_HK_Regulatory"/>
</dbReference>
<evidence type="ECO:0000256" key="3">
    <source>
        <dbReference type="ARBA" id="ARBA00022553"/>
    </source>
</evidence>
<keyword evidence="6" id="KW-0902">Two-component regulatory system</keyword>
<feature type="transmembrane region" description="Helical" evidence="7">
    <location>
        <begin position="95"/>
        <end position="120"/>
    </location>
</feature>
<dbReference type="EC" id="2.7.13.3" evidence="2"/>
<evidence type="ECO:0000256" key="7">
    <source>
        <dbReference type="SAM" id="Phobius"/>
    </source>
</evidence>
<dbReference type="InterPro" id="IPR036097">
    <property type="entry name" value="HisK_dim/P_sf"/>
</dbReference>
<organism evidence="9 10">
    <name type="scientific">Roseovarius phycicola</name>
    <dbReference type="NCBI Taxonomy" id="3080976"/>
    <lineage>
        <taxon>Bacteria</taxon>
        <taxon>Pseudomonadati</taxon>
        <taxon>Pseudomonadota</taxon>
        <taxon>Alphaproteobacteria</taxon>
        <taxon>Rhodobacterales</taxon>
        <taxon>Roseobacteraceae</taxon>
        <taxon>Roseovarius</taxon>
    </lineage>
</organism>
<gene>
    <name evidence="9" type="ORF">RZ517_13360</name>
</gene>
<keyword evidence="9" id="KW-0547">Nucleotide-binding</keyword>
<evidence type="ECO:0000256" key="1">
    <source>
        <dbReference type="ARBA" id="ARBA00000085"/>
    </source>
</evidence>
<sequence length="467" mass="52416">MALIDIKQAEAEEPDIVEPDDELLQNLKDYTAMAFALIWQRQAIFLSATLLTAFYFDPLNAFLFYVLILFFEVQDIVLARKVAQLKVHQRGAINLSLFWILVNTVLSSLAICIYAVSVAFSQETGGHFTPLFFLFAAALFAAMNNHQLVWALAIRLALYGMSFVVIVVRDLWVVRPPLTSELWLHFFTVIFVMYFLIDCSIVFLKLYRKNLAHLNKLHKEHERTKAAYKIKSQFVSTVSHELRTPLTSIKVSLDLLNSGALGPIPANMQSIVETAGKNSDRLSRLIDDVLDLQKLEAGEMTYRMETLNVQAFLTDAVEGNAGFADMHQVTLVPEFDEKPWLFVDADEMRLMQVVSNVLSNAVKFSNAGETVTVGCMQLDGRVRIYVQDRGKGIPQGSEDKVFGRFSQIDSSDRRQVGGTGLGMNISREIVEHFKGNLTYESAEGEGTTFFIDLPHAMMEGSASRAAE</sequence>
<name>A0ABZ2HHS6_9RHOB</name>
<dbReference type="InterPro" id="IPR004358">
    <property type="entry name" value="Sig_transdc_His_kin-like_C"/>
</dbReference>
<dbReference type="PROSITE" id="PS50109">
    <property type="entry name" value="HIS_KIN"/>
    <property type="match status" value="1"/>
</dbReference>
<feature type="transmembrane region" description="Helical" evidence="7">
    <location>
        <begin position="126"/>
        <end position="144"/>
    </location>
</feature>
<dbReference type="SUPFAM" id="SSF55874">
    <property type="entry name" value="ATPase domain of HSP90 chaperone/DNA topoisomerase II/histidine kinase"/>
    <property type="match status" value="1"/>
</dbReference>
<proteinExistence type="predicted"/>
<evidence type="ECO:0000256" key="2">
    <source>
        <dbReference type="ARBA" id="ARBA00012438"/>
    </source>
</evidence>
<evidence type="ECO:0000256" key="5">
    <source>
        <dbReference type="ARBA" id="ARBA00022777"/>
    </source>
</evidence>
<dbReference type="Proteomes" id="UP001364156">
    <property type="component" value="Chromosome"/>
</dbReference>
<dbReference type="Pfam" id="PF00512">
    <property type="entry name" value="HisKA"/>
    <property type="match status" value="1"/>
</dbReference>
<keyword evidence="7" id="KW-0812">Transmembrane</keyword>
<dbReference type="RefSeq" id="WP_338548678.1">
    <property type="nucleotide sequence ID" value="NZ_CP146069.1"/>
</dbReference>
<keyword evidence="3" id="KW-0597">Phosphoprotein</keyword>
<dbReference type="InterPro" id="IPR003594">
    <property type="entry name" value="HATPase_dom"/>
</dbReference>
<keyword evidence="10" id="KW-1185">Reference proteome</keyword>
<dbReference type="PRINTS" id="PR00344">
    <property type="entry name" value="BCTRLSENSOR"/>
</dbReference>
<keyword evidence="4" id="KW-0808">Transferase</keyword>
<reference evidence="9 10" key="1">
    <citation type="submission" date="2023-10" db="EMBL/GenBank/DDBJ databases">
        <title>Roseovarius strain S88 nov., isolated from a marine algae.</title>
        <authorList>
            <person name="Lee M.W."/>
            <person name="Lee J.K."/>
            <person name="Kim J.M."/>
            <person name="Choi D.G."/>
            <person name="Baek J.H."/>
            <person name="Bayburt H."/>
            <person name="Jung J.J."/>
            <person name="Han D.M."/>
            <person name="Jeon C.O."/>
        </authorList>
    </citation>
    <scope>NUCLEOTIDE SEQUENCE [LARGE SCALE GENOMIC DNA]</scope>
    <source>
        <strain evidence="9 10">S88</strain>
    </source>
</reference>
<dbReference type="InterPro" id="IPR005467">
    <property type="entry name" value="His_kinase_dom"/>
</dbReference>
<keyword evidence="5" id="KW-0418">Kinase</keyword>
<dbReference type="GO" id="GO:0005524">
    <property type="term" value="F:ATP binding"/>
    <property type="evidence" value="ECO:0007669"/>
    <property type="project" value="UniProtKB-KW"/>
</dbReference>
<comment type="catalytic activity">
    <reaction evidence="1">
        <text>ATP + protein L-histidine = ADP + protein N-phospho-L-histidine.</text>
        <dbReference type="EC" id="2.7.13.3"/>
    </reaction>
</comment>
<keyword evidence="9" id="KW-0067">ATP-binding</keyword>
<keyword evidence="7" id="KW-0472">Membrane</keyword>
<keyword evidence="7" id="KW-1133">Transmembrane helix</keyword>
<evidence type="ECO:0000259" key="8">
    <source>
        <dbReference type="PROSITE" id="PS50109"/>
    </source>
</evidence>
<dbReference type="SUPFAM" id="SSF47384">
    <property type="entry name" value="Homodimeric domain of signal transducing histidine kinase"/>
    <property type="match status" value="1"/>
</dbReference>
<dbReference type="CDD" id="cd00082">
    <property type="entry name" value="HisKA"/>
    <property type="match status" value="1"/>
</dbReference>
<dbReference type="PANTHER" id="PTHR43711:SF1">
    <property type="entry name" value="HISTIDINE KINASE 1"/>
    <property type="match status" value="1"/>
</dbReference>
<feature type="transmembrane region" description="Helical" evidence="7">
    <location>
        <begin position="186"/>
        <end position="207"/>
    </location>
</feature>
<evidence type="ECO:0000256" key="6">
    <source>
        <dbReference type="ARBA" id="ARBA00023012"/>
    </source>
</evidence>
<dbReference type="Gene3D" id="3.30.565.10">
    <property type="entry name" value="Histidine kinase-like ATPase, C-terminal domain"/>
    <property type="match status" value="1"/>
</dbReference>
<dbReference type="SMART" id="SM00388">
    <property type="entry name" value="HisKA"/>
    <property type="match status" value="1"/>
</dbReference>
<feature type="transmembrane region" description="Helical" evidence="7">
    <location>
        <begin position="156"/>
        <end position="174"/>
    </location>
</feature>
<feature type="domain" description="Histidine kinase" evidence="8">
    <location>
        <begin position="237"/>
        <end position="457"/>
    </location>
</feature>
<protein>
    <recommendedName>
        <fullName evidence="2">histidine kinase</fullName>
        <ecNumber evidence="2">2.7.13.3</ecNumber>
    </recommendedName>
</protein>
<evidence type="ECO:0000313" key="10">
    <source>
        <dbReference type="Proteomes" id="UP001364156"/>
    </source>
</evidence>
<dbReference type="SMART" id="SM00387">
    <property type="entry name" value="HATPase_c"/>
    <property type="match status" value="1"/>
</dbReference>
<dbReference type="Gene3D" id="1.10.287.130">
    <property type="match status" value="1"/>
</dbReference>
<dbReference type="PANTHER" id="PTHR43711">
    <property type="entry name" value="TWO-COMPONENT HISTIDINE KINASE"/>
    <property type="match status" value="1"/>
</dbReference>
<dbReference type="EMBL" id="CP146069">
    <property type="protein sequence ID" value="WWR45764.1"/>
    <property type="molecule type" value="Genomic_DNA"/>
</dbReference>
<accession>A0ABZ2HHS6</accession>